<dbReference type="AlphaFoldDB" id="A0A2I2F573"/>
<sequence>MPPRIHNQRVTNTLLPYLSSTSSTTASSSSISRLPSTGTASNGSSRPFSTTPAPQSRKWRTDMFQWLAKEGSELKSHVPGRTNYLTRLKERRARGEEGANSKAALTHPFPLNPYFSAENILSEELRNEIHARVTGKNKKSVRAVSVELGVDMRRVAAVVRLVELEKRMKSQNKQLALPYARAVHEMVPTTPLYKDPEYQLRRAHESINDLPVHKLTNAQIFHPIPESRHFTRADAGRVFSAAPAQDLATAAATAADPTAAVDRATQQPGRIERVGKGEFETQVLQPAEARIPHPHLVALERHRLAHPEEPRETNKYYRTRLLEQERLEGEQRAQAAAREEQSTNKVAPAASRFEFRFRDVEFSEKTVGHDGRGSRAPGRRYGVPSEDRKKGQVKIPTSVVV</sequence>
<dbReference type="GO" id="GO:0032543">
    <property type="term" value="P:mitochondrial translation"/>
    <property type="evidence" value="ECO:0007669"/>
    <property type="project" value="TreeGrafter"/>
</dbReference>
<feature type="compositionally biased region" description="Basic and acidic residues" evidence="1">
    <location>
        <begin position="328"/>
        <end position="342"/>
    </location>
</feature>
<dbReference type="PANTHER" id="PTHR28158:SF1">
    <property type="entry name" value="SMALL RIBOSOMAL SUBUNIT PROTEIN MS45"/>
    <property type="match status" value="1"/>
</dbReference>
<organism evidence="2 3">
    <name type="scientific">Aspergillus candidus</name>
    <dbReference type="NCBI Taxonomy" id="41067"/>
    <lineage>
        <taxon>Eukaryota</taxon>
        <taxon>Fungi</taxon>
        <taxon>Dikarya</taxon>
        <taxon>Ascomycota</taxon>
        <taxon>Pezizomycotina</taxon>
        <taxon>Eurotiomycetes</taxon>
        <taxon>Eurotiomycetidae</taxon>
        <taxon>Eurotiales</taxon>
        <taxon>Aspergillaceae</taxon>
        <taxon>Aspergillus</taxon>
        <taxon>Aspergillus subgen. Circumdati</taxon>
    </lineage>
</organism>
<feature type="compositionally biased region" description="Basic and acidic residues" evidence="1">
    <location>
        <begin position="364"/>
        <end position="373"/>
    </location>
</feature>
<dbReference type="Pfam" id="PF12298">
    <property type="entry name" value="Bot1p"/>
    <property type="match status" value="1"/>
</dbReference>
<dbReference type="GO" id="GO:0003735">
    <property type="term" value="F:structural constituent of ribosome"/>
    <property type="evidence" value="ECO:0007669"/>
    <property type="project" value="TreeGrafter"/>
</dbReference>
<dbReference type="GO" id="GO:0005763">
    <property type="term" value="C:mitochondrial small ribosomal subunit"/>
    <property type="evidence" value="ECO:0007669"/>
    <property type="project" value="TreeGrafter"/>
</dbReference>
<gene>
    <name evidence="2" type="ORF">BDW47DRAFT_109849</name>
</gene>
<dbReference type="OrthoDB" id="10052321at2759"/>
<dbReference type="STRING" id="41067.A0A2I2F573"/>
<evidence type="ECO:0000313" key="3">
    <source>
        <dbReference type="Proteomes" id="UP000234585"/>
    </source>
</evidence>
<name>A0A2I2F573_ASPCN</name>
<feature type="compositionally biased region" description="Low complexity" evidence="1">
    <location>
        <begin position="16"/>
        <end position="39"/>
    </location>
</feature>
<evidence type="ECO:0000313" key="2">
    <source>
        <dbReference type="EMBL" id="PLB35799.1"/>
    </source>
</evidence>
<keyword evidence="3" id="KW-1185">Reference proteome</keyword>
<dbReference type="PANTHER" id="PTHR28158">
    <property type="entry name" value="37S RIBOSOMAL PROTEIN S35, MITOCHONDRIAL"/>
    <property type="match status" value="1"/>
</dbReference>
<protein>
    <submittedName>
        <fullName evidence="2">Eukaryotic mitochondrial regulator protein-domain-containing protein</fullName>
    </submittedName>
</protein>
<dbReference type="InterPro" id="IPR021036">
    <property type="entry name" value="Ribosomal_mS45"/>
</dbReference>
<feature type="region of interest" description="Disordered" evidence="1">
    <location>
        <begin position="16"/>
        <end position="57"/>
    </location>
</feature>
<feature type="region of interest" description="Disordered" evidence="1">
    <location>
        <begin position="364"/>
        <end position="401"/>
    </location>
</feature>
<dbReference type="Proteomes" id="UP000234585">
    <property type="component" value="Unassembled WGS sequence"/>
</dbReference>
<feature type="compositionally biased region" description="Polar residues" evidence="1">
    <location>
        <begin position="40"/>
        <end position="54"/>
    </location>
</feature>
<dbReference type="GeneID" id="36520729"/>
<dbReference type="RefSeq" id="XP_024669811.1">
    <property type="nucleotide sequence ID" value="XM_024813569.1"/>
</dbReference>
<accession>A0A2I2F573</accession>
<dbReference type="EMBL" id="KZ559158">
    <property type="protein sequence ID" value="PLB35799.1"/>
    <property type="molecule type" value="Genomic_DNA"/>
</dbReference>
<proteinExistence type="predicted"/>
<evidence type="ECO:0000256" key="1">
    <source>
        <dbReference type="SAM" id="MobiDB-lite"/>
    </source>
</evidence>
<reference evidence="2 3" key="1">
    <citation type="submission" date="2017-12" db="EMBL/GenBank/DDBJ databases">
        <authorList>
            <consortium name="DOE Joint Genome Institute"/>
            <person name="Haridas S."/>
            <person name="Kjaerbolling I."/>
            <person name="Vesth T.C."/>
            <person name="Frisvad J.C."/>
            <person name="Nybo J.L."/>
            <person name="Theobald S."/>
            <person name="Kuo A."/>
            <person name="Bowyer P."/>
            <person name="Matsuda Y."/>
            <person name="Mondo S."/>
            <person name="Lyhne E.K."/>
            <person name="Kogle M.E."/>
            <person name="Clum A."/>
            <person name="Lipzen A."/>
            <person name="Salamov A."/>
            <person name="Ngan C.Y."/>
            <person name="Daum C."/>
            <person name="Chiniquy J."/>
            <person name="Barry K."/>
            <person name="LaButti K."/>
            <person name="Simmons B.A."/>
            <person name="Magnuson J.K."/>
            <person name="Mortensen U.H."/>
            <person name="Larsen T.O."/>
            <person name="Grigoriev I.V."/>
            <person name="Baker S.E."/>
            <person name="Andersen M.R."/>
            <person name="Nordberg H.P."/>
            <person name="Cantor M.N."/>
            <person name="Hua S.X."/>
        </authorList>
    </citation>
    <scope>NUCLEOTIDE SEQUENCE [LARGE SCALE GENOMIC DNA]</scope>
    <source>
        <strain evidence="2 3">CBS 102.13</strain>
    </source>
</reference>
<feature type="region of interest" description="Disordered" evidence="1">
    <location>
        <begin position="328"/>
        <end position="347"/>
    </location>
</feature>